<keyword evidence="3" id="KW-1185">Reference proteome</keyword>
<gene>
    <name evidence="2" type="ORF">MVEN_02314400</name>
</gene>
<name>A0A8H6X4N5_9AGAR</name>
<dbReference type="Proteomes" id="UP000620124">
    <property type="component" value="Unassembled WGS sequence"/>
</dbReference>
<feature type="region of interest" description="Disordered" evidence="1">
    <location>
        <begin position="48"/>
        <end position="105"/>
    </location>
</feature>
<accession>A0A8H6X4N5</accession>
<dbReference type="OrthoDB" id="6613063at2759"/>
<protein>
    <recommendedName>
        <fullName evidence="4">Transposase family Tnp2 protein</fullName>
    </recommendedName>
</protein>
<feature type="region of interest" description="Disordered" evidence="1">
    <location>
        <begin position="124"/>
        <end position="154"/>
    </location>
</feature>
<evidence type="ECO:0008006" key="4">
    <source>
        <dbReference type="Google" id="ProtNLM"/>
    </source>
</evidence>
<dbReference type="AlphaFoldDB" id="A0A8H6X4N5"/>
<sequence length="999" mass="113286">MVYCTCCGKNVSRTTRISHLLGGGSQYVKIRQQSTNLTSRVLDKFVKKKKRKAANTGEASRVTKSARREPSDSNGPADAPPGDEFAPDLCQDADPVPDLAGFDDDLVMIPSTGERVLIDEHLSEQNEDDDGAESEGPTLTFDDQESETELELDPDRLEQASLTAVQILEGEFELEERRRGHKLGPSAMDAIRAHNLKVNIDLGARAYEKTKRAFPQLHDLPSLYELQARIAFLSGIKPVKYHCCKRSCCCFVGLYEALDTCPYCDEPRYDSRRRPRATFDYLPLIPRLKALFADSDMCEELRYRAHYKSGTENISDIFDSLHYRRLRKRNVRANGTVFEHLFFDQDTDIAMGLSADRVCPFKNRKATCWPVIGVLYNLKPELRFLLDHVLCFGVIPGPHEPQDIGSFLIPLCDEFLELARGVRAFDALRERVFTLCAFLIRVFGDMPAMAKLMHMKGPNGIHPCRACKITGIRDMSGGGKTHYVPLHRVDRDDYDPLDLPLRTHDDFINEAIYVSTADSDAEAKRRSRATGINGLPVLANLSSLSFPDSFGHDLMHLIPENVVKNLITLWTDDFKGIEDGNEDYKLQPGAVEAIGAACVAAGDTTPAAFGARVPNIATQLHYFTAESYTLFTTLLGPVVLRNRFLKPKYFMHFLDLVSIFNDCLCISINREYVDTVLRARIAKWVQQYERYYYRYDSARLPICTLTLHALLHIPDDILNAGPMWCYWNYITERFVGFLVRSSKSRKNPYASFARRLCDIAQNNVIKLRYHLHDDLDLSDRREEECQGQAVVGYPGIHVLRPYALGPLTPRVRTAIQNHILRTFDVPDNNTIGIVPEDVSHWGKIRFLGGGDTIRSAEIVQQSECNMTRDATFVKYTHEVDKNRRHRHMPVILERRVAYGQLLRVVEFHANLPTLMECDKHVIQARRLLLAVICPVKIFGHKSVPEIPYYKDGQFHPIEVVDVDDISCLVARVPDHEPGGRSWALCERQDTMGAAEEEET</sequence>
<evidence type="ECO:0000313" key="3">
    <source>
        <dbReference type="Proteomes" id="UP000620124"/>
    </source>
</evidence>
<dbReference type="PANTHER" id="PTHR46579">
    <property type="entry name" value="F5/8 TYPE C DOMAIN-CONTAINING PROTEIN-RELATED"/>
    <property type="match status" value="1"/>
</dbReference>
<proteinExistence type="predicted"/>
<dbReference type="InterPro" id="IPR004242">
    <property type="entry name" value="Transposase_21"/>
</dbReference>
<organism evidence="2 3">
    <name type="scientific">Mycena venus</name>
    <dbReference type="NCBI Taxonomy" id="2733690"/>
    <lineage>
        <taxon>Eukaryota</taxon>
        <taxon>Fungi</taxon>
        <taxon>Dikarya</taxon>
        <taxon>Basidiomycota</taxon>
        <taxon>Agaricomycotina</taxon>
        <taxon>Agaricomycetes</taxon>
        <taxon>Agaricomycetidae</taxon>
        <taxon>Agaricales</taxon>
        <taxon>Marasmiineae</taxon>
        <taxon>Mycenaceae</taxon>
        <taxon>Mycena</taxon>
    </lineage>
</organism>
<dbReference type="Pfam" id="PF02992">
    <property type="entry name" value="Transposase_21"/>
    <property type="match status" value="1"/>
</dbReference>
<reference evidence="2" key="1">
    <citation type="submission" date="2020-05" db="EMBL/GenBank/DDBJ databases">
        <title>Mycena genomes resolve the evolution of fungal bioluminescence.</title>
        <authorList>
            <person name="Tsai I.J."/>
        </authorList>
    </citation>
    <scope>NUCLEOTIDE SEQUENCE</scope>
    <source>
        <strain evidence="2">CCC161011</strain>
    </source>
</reference>
<evidence type="ECO:0000256" key="1">
    <source>
        <dbReference type="SAM" id="MobiDB-lite"/>
    </source>
</evidence>
<dbReference type="EMBL" id="JACAZI010000027">
    <property type="protein sequence ID" value="KAF7334087.1"/>
    <property type="molecule type" value="Genomic_DNA"/>
</dbReference>
<comment type="caution">
    <text evidence="2">The sequence shown here is derived from an EMBL/GenBank/DDBJ whole genome shotgun (WGS) entry which is preliminary data.</text>
</comment>
<feature type="compositionally biased region" description="Acidic residues" evidence="1">
    <location>
        <begin position="142"/>
        <end position="152"/>
    </location>
</feature>
<dbReference type="PANTHER" id="PTHR46579:SF1">
    <property type="entry name" value="F5_8 TYPE C DOMAIN-CONTAINING PROTEIN"/>
    <property type="match status" value="1"/>
</dbReference>
<evidence type="ECO:0000313" key="2">
    <source>
        <dbReference type="EMBL" id="KAF7334087.1"/>
    </source>
</evidence>